<evidence type="ECO:0000256" key="3">
    <source>
        <dbReference type="ARBA" id="ARBA00010879"/>
    </source>
</evidence>
<dbReference type="FunFam" id="3.30.160.60:FF:002343">
    <property type="entry name" value="Zinc finger protein 33A"/>
    <property type="match status" value="5"/>
</dbReference>
<organism evidence="20 21">
    <name type="scientific">Hirundo rustica rustica</name>
    <dbReference type="NCBI Taxonomy" id="333673"/>
    <lineage>
        <taxon>Eukaryota</taxon>
        <taxon>Metazoa</taxon>
        <taxon>Chordata</taxon>
        <taxon>Craniata</taxon>
        <taxon>Vertebrata</taxon>
        <taxon>Euteleostomi</taxon>
        <taxon>Archelosauria</taxon>
        <taxon>Archosauria</taxon>
        <taxon>Dinosauria</taxon>
        <taxon>Saurischia</taxon>
        <taxon>Theropoda</taxon>
        <taxon>Coelurosauria</taxon>
        <taxon>Aves</taxon>
        <taxon>Neognathae</taxon>
        <taxon>Neoaves</taxon>
        <taxon>Telluraves</taxon>
        <taxon>Australaves</taxon>
        <taxon>Passeriformes</taxon>
        <taxon>Sylvioidea</taxon>
        <taxon>Hirundinidae</taxon>
        <taxon>Hirundo</taxon>
    </lineage>
</organism>
<evidence type="ECO:0000256" key="11">
    <source>
        <dbReference type="ARBA" id="ARBA00023242"/>
    </source>
</evidence>
<keyword evidence="10" id="KW-0804">Transcription</keyword>
<dbReference type="FunFam" id="3.30.160.60:FF:000464">
    <property type="entry name" value="Zinc finger and SCAN domain containing 25"/>
    <property type="match status" value="1"/>
</dbReference>
<feature type="domain" description="C2H2-type" evidence="15">
    <location>
        <begin position="264"/>
        <end position="291"/>
    </location>
</feature>
<dbReference type="SUPFAM" id="SSF57667">
    <property type="entry name" value="beta-beta-alpha zinc fingers"/>
    <property type="match status" value="6"/>
</dbReference>
<keyword evidence="14" id="KW-0812">Transmembrane</keyword>
<dbReference type="Gene3D" id="3.30.70.270">
    <property type="match status" value="1"/>
</dbReference>
<dbReference type="InterPro" id="IPR012337">
    <property type="entry name" value="RNaseH-like_sf"/>
</dbReference>
<feature type="compositionally biased region" description="Basic and acidic residues" evidence="13">
    <location>
        <begin position="225"/>
        <end position="237"/>
    </location>
</feature>
<dbReference type="FunFam" id="3.30.160.60:FF:001954">
    <property type="entry name" value="Zinc finger protein 787"/>
    <property type="match status" value="1"/>
</dbReference>
<evidence type="ECO:0000256" key="6">
    <source>
        <dbReference type="ARBA" id="ARBA00022771"/>
    </source>
</evidence>
<dbReference type="PANTHER" id="PTHR24394">
    <property type="entry name" value="ZINC FINGER PROTEIN"/>
    <property type="match status" value="1"/>
</dbReference>
<evidence type="ECO:0000259" key="19">
    <source>
        <dbReference type="PROSITE" id="PS50994"/>
    </source>
</evidence>
<evidence type="ECO:0000256" key="4">
    <source>
        <dbReference type="ARBA" id="ARBA00022723"/>
    </source>
</evidence>
<dbReference type="FunFam" id="3.30.160.60:FF:002090">
    <property type="entry name" value="Zinc finger protein 473"/>
    <property type="match status" value="1"/>
</dbReference>
<dbReference type="FunFam" id="3.30.160.60:FF:000870">
    <property type="entry name" value="zinc finger protein 197 isoform X1"/>
    <property type="match status" value="1"/>
</dbReference>
<evidence type="ECO:0000313" key="20">
    <source>
        <dbReference type="EMBL" id="RMB89048.1"/>
    </source>
</evidence>
<feature type="region of interest" description="Disordered" evidence="13">
    <location>
        <begin position="177"/>
        <end position="237"/>
    </location>
</feature>
<feature type="domain" description="C2H2-type" evidence="15">
    <location>
        <begin position="236"/>
        <end position="263"/>
    </location>
</feature>
<protein>
    <submittedName>
        <fullName evidence="20">Uncharacterized protein</fullName>
    </submittedName>
</protein>
<dbReference type="PANTHER" id="PTHR24394:SF48">
    <property type="entry name" value="ZINC FINGER PROTEIN 771"/>
    <property type="match status" value="1"/>
</dbReference>
<evidence type="ECO:0000256" key="5">
    <source>
        <dbReference type="ARBA" id="ARBA00022737"/>
    </source>
</evidence>
<dbReference type="GO" id="GO:0015074">
    <property type="term" value="P:DNA integration"/>
    <property type="evidence" value="ECO:0007669"/>
    <property type="project" value="InterPro"/>
</dbReference>
<comment type="similarity">
    <text evidence="3">Belongs to the beta type-B retroviral polymerase family. HERV class-II K(HML-2) pol subfamily.</text>
</comment>
<evidence type="ECO:0000256" key="12">
    <source>
        <dbReference type="PROSITE-ProRule" id="PRU00450"/>
    </source>
</evidence>
<dbReference type="SUPFAM" id="SSF56672">
    <property type="entry name" value="DNA/RNA polymerases"/>
    <property type="match status" value="1"/>
</dbReference>
<name>A0A3M0IKW7_HIRRU</name>
<dbReference type="Pfam" id="PF00665">
    <property type="entry name" value="rve"/>
    <property type="match status" value="1"/>
</dbReference>
<feature type="domain" description="C2H2-type" evidence="15">
    <location>
        <begin position="516"/>
        <end position="543"/>
    </location>
</feature>
<evidence type="ECO:0000259" key="15">
    <source>
        <dbReference type="PROSITE" id="PS50157"/>
    </source>
</evidence>
<feature type="transmembrane region" description="Helical" evidence="14">
    <location>
        <begin position="1364"/>
        <end position="1390"/>
    </location>
</feature>
<dbReference type="PROSITE" id="PS50878">
    <property type="entry name" value="RT_POL"/>
    <property type="match status" value="1"/>
</dbReference>
<dbReference type="PROSITE" id="PS50876">
    <property type="entry name" value="ZF_INTEGRASE"/>
    <property type="match status" value="1"/>
</dbReference>
<dbReference type="Gene3D" id="3.30.160.60">
    <property type="entry name" value="Classic Zinc Finger"/>
    <property type="match status" value="11"/>
</dbReference>
<dbReference type="SUPFAM" id="SSF46919">
    <property type="entry name" value="N-terminal Zn binding domain of HIV integrase"/>
    <property type="match status" value="1"/>
</dbReference>
<dbReference type="Gene3D" id="2.30.30.10">
    <property type="entry name" value="Integrase, C-terminal domain superfamily, retroviral"/>
    <property type="match status" value="1"/>
</dbReference>
<evidence type="ECO:0000256" key="13">
    <source>
        <dbReference type="SAM" id="MobiDB-lite"/>
    </source>
</evidence>
<comment type="similarity">
    <text evidence="2">Belongs to the krueppel C2H2-type zinc-finger protein family.</text>
</comment>
<dbReference type="GO" id="GO:0004523">
    <property type="term" value="F:RNA-DNA hybrid ribonuclease activity"/>
    <property type="evidence" value="ECO:0007669"/>
    <property type="project" value="InterPro"/>
</dbReference>
<feature type="domain" description="C2H2-type" evidence="15">
    <location>
        <begin position="544"/>
        <end position="573"/>
    </location>
</feature>
<evidence type="ECO:0000256" key="8">
    <source>
        <dbReference type="ARBA" id="ARBA00023015"/>
    </source>
</evidence>
<comment type="caution">
    <text evidence="20">The sequence shown here is derived from an EMBL/GenBank/DDBJ whole genome shotgun (WGS) entry which is preliminary data.</text>
</comment>
<dbReference type="PROSITE" id="PS50157">
    <property type="entry name" value="ZINC_FINGER_C2H2_2"/>
    <property type="match status" value="12"/>
</dbReference>
<feature type="domain" description="C2H2-type" evidence="15">
    <location>
        <begin position="320"/>
        <end position="347"/>
    </location>
</feature>
<reference evidence="20 21" key="1">
    <citation type="submission" date="2018-07" db="EMBL/GenBank/DDBJ databases">
        <title>A high quality draft genome assembly of the barn swallow (H. rustica rustica).</title>
        <authorList>
            <person name="Formenti G."/>
            <person name="Chiara M."/>
            <person name="Poveda L."/>
            <person name="Francoijs K.-J."/>
            <person name="Bonisoli-Alquati A."/>
            <person name="Canova L."/>
            <person name="Gianfranceschi L."/>
            <person name="Horner D.S."/>
            <person name="Saino N."/>
        </authorList>
    </citation>
    <scope>NUCLEOTIDE SEQUENCE [LARGE SCALE GENOMIC DNA]</scope>
    <source>
        <strain evidence="20">Chelidonia</strain>
        <tissue evidence="20">Blood</tissue>
    </source>
</reference>
<feature type="domain" description="C2H2-type" evidence="15">
    <location>
        <begin position="488"/>
        <end position="515"/>
    </location>
</feature>
<evidence type="ECO:0000256" key="9">
    <source>
        <dbReference type="ARBA" id="ARBA00023125"/>
    </source>
</evidence>
<keyword evidence="11" id="KW-0539">Nucleus</keyword>
<feature type="transmembrane region" description="Helical" evidence="14">
    <location>
        <begin position="6"/>
        <end position="24"/>
    </location>
</feature>
<feature type="domain" description="RNase H type-1" evidence="18">
    <location>
        <begin position="820"/>
        <end position="951"/>
    </location>
</feature>
<gene>
    <name evidence="20" type="ORF">DUI87_34506</name>
</gene>
<dbReference type="InterPro" id="IPR043502">
    <property type="entry name" value="DNA/RNA_pol_sf"/>
</dbReference>
<feature type="domain" description="C2H2-type" evidence="15">
    <location>
        <begin position="460"/>
        <end position="487"/>
    </location>
</feature>
<feature type="domain" description="C2H2-type" evidence="15">
    <location>
        <begin position="404"/>
        <end position="431"/>
    </location>
</feature>
<evidence type="ECO:0000256" key="1">
    <source>
        <dbReference type="ARBA" id="ARBA00004123"/>
    </source>
</evidence>
<dbReference type="GO" id="GO:0000981">
    <property type="term" value="F:DNA-binding transcription factor activity, RNA polymerase II-specific"/>
    <property type="evidence" value="ECO:0007669"/>
    <property type="project" value="TreeGrafter"/>
</dbReference>
<dbReference type="STRING" id="333673.A0A3M0IKW7"/>
<dbReference type="InterPro" id="IPR002156">
    <property type="entry name" value="RNaseH_domain"/>
</dbReference>
<evidence type="ECO:0000259" key="18">
    <source>
        <dbReference type="PROSITE" id="PS50879"/>
    </source>
</evidence>
<feature type="domain" description="Reverse transcriptase" evidence="17">
    <location>
        <begin position="564"/>
        <end position="760"/>
    </location>
</feature>
<dbReference type="PROSITE" id="PS50879">
    <property type="entry name" value="RNASE_H_1"/>
    <property type="match status" value="1"/>
</dbReference>
<evidence type="ECO:0000256" key="10">
    <source>
        <dbReference type="ARBA" id="ARBA00023163"/>
    </source>
</evidence>
<dbReference type="Pfam" id="PF00096">
    <property type="entry name" value="zf-C2H2"/>
    <property type="match status" value="11"/>
</dbReference>
<dbReference type="InterPro" id="IPR003308">
    <property type="entry name" value="Integrase_Zn-bd_dom_N"/>
</dbReference>
<dbReference type="FunFam" id="3.30.160.60:FF:000249">
    <property type="entry name" value="Zinc finger protein 154"/>
    <property type="match status" value="1"/>
</dbReference>
<dbReference type="InterPro" id="IPR036236">
    <property type="entry name" value="Znf_C2H2_sf"/>
</dbReference>
<dbReference type="GO" id="GO:0045892">
    <property type="term" value="P:negative regulation of DNA-templated transcription"/>
    <property type="evidence" value="ECO:0007669"/>
    <property type="project" value="UniProtKB-ARBA"/>
</dbReference>
<evidence type="ECO:0000259" key="16">
    <source>
        <dbReference type="PROSITE" id="PS50876"/>
    </source>
</evidence>
<feature type="domain" description="Integrase-type" evidence="16">
    <location>
        <begin position="950"/>
        <end position="991"/>
    </location>
</feature>
<dbReference type="EMBL" id="QRBI01000304">
    <property type="protein sequence ID" value="RMB89048.1"/>
    <property type="molecule type" value="Genomic_DNA"/>
</dbReference>
<dbReference type="SUPFAM" id="SSF58069">
    <property type="entry name" value="Virus ectodomain"/>
    <property type="match status" value="1"/>
</dbReference>
<dbReference type="PROSITE" id="PS50994">
    <property type="entry name" value="INTEGRASE"/>
    <property type="match status" value="1"/>
</dbReference>
<dbReference type="Pfam" id="PF00078">
    <property type="entry name" value="RVT_1"/>
    <property type="match status" value="1"/>
</dbReference>
<dbReference type="PROSITE" id="PS00028">
    <property type="entry name" value="ZINC_FINGER_C2H2_1"/>
    <property type="match status" value="11"/>
</dbReference>
<dbReference type="GO" id="GO:0031981">
    <property type="term" value="C:nuclear lumen"/>
    <property type="evidence" value="ECO:0007669"/>
    <property type="project" value="UniProtKB-ARBA"/>
</dbReference>
<feature type="domain" description="C2H2-type" evidence="15">
    <location>
        <begin position="292"/>
        <end position="319"/>
    </location>
</feature>
<evidence type="ECO:0000259" key="17">
    <source>
        <dbReference type="PROSITE" id="PS50878"/>
    </source>
</evidence>
<keyword evidence="4" id="KW-0479">Metal-binding</keyword>
<evidence type="ECO:0000256" key="2">
    <source>
        <dbReference type="ARBA" id="ARBA00006991"/>
    </source>
</evidence>
<dbReference type="Gene3D" id="3.30.420.10">
    <property type="entry name" value="Ribonuclease H-like superfamily/Ribonuclease H"/>
    <property type="match status" value="2"/>
</dbReference>
<feature type="domain" description="Integrase catalytic" evidence="19">
    <location>
        <begin position="998"/>
        <end position="1168"/>
    </location>
</feature>
<keyword evidence="14" id="KW-0472">Membrane</keyword>
<feature type="transmembrane region" description="Helical" evidence="14">
    <location>
        <begin position="1232"/>
        <end position="1257"/>
    </location>
</feature>
<comment type="subcellular location">
    <subcellularLocation>
        <location evidence="1">Nucleus</location>
    </subcellularLocation>
</comment>
<dbReference type="OrthoDB" id="9350948at2759"/>
<dbReference type="InterPro" id="IPR017856">
    <property type="entry name" value="Integrase-like_N"/>
</dbReference>
<dbReference type="InterPro" id="IPR036397">
    <property type="entry name" value="RNaseH_sf"/>
</dbReference>
<dbReference type="Gene3D" id="1.10.287.210">
    <property type="match status" value="1"/>
</dbReference>
<keyword evidence="21" id="KW-1185">Reference proteome</keyword>
<dbReference type="InterPro" id="IPR036862">
    <property type="entry name" value="Integrase_C_dom_sf_retrovir"/>
</dbReference>
<keyword evidence="9" id="KW-0238">DNA-binding</keyword>
<evidence type="ECO:0000256" key="7">
    <source>
        <dbReference type="ARBA" id="ARBA00022833"/>
    </source>
</evidence>
<keyword evidence="8" id="KW-0805">Transcription regulation</keyword>
<dbReference type="FunFam" id="3.30.160.60:FF:000200">
    <property type="entry name" value="zinc finger protein 510 isoform X2"/>
    <property type="match status" value="1"/>
</dbReference>
<dbReference type="GO" id="GO:0008270">
    <property type="term" value="F:zinc ion binding"/>
    <property type="evidence" value="ECO:0007669"/>
    <property type="project" value="UniProtKB-KW"/>
</dbReference>
<feature type="domain" description="C2H2-type" evidence="15">
    <location>
        <begin position="348"/>
        <end position="375"/>
    </location>
</feature>
<dbReference type="GO" id="GO:0003677">
    <property type="term" value="F:DNA binding"/>
    <property type="evidence" value="ECO:0007669"/>
    <property type="project" value="UniProtKB-KW"/>
</dbReference>
<dbReference type="Pfam" id="PF02022">
    <property type="entry name" value="Integrase_Zn"/>
    <property type="match status" value="1"/>
</dbReference>
<keyword evidence="5" id="KW-0677">Repeat</keyword>
<dbReference type="InterPro" id="IPR043128">
    <property type="entry name" value="Rev_trsase/Diguanyl_cyclase"/>
</dbReference>
<dbReference type="Pfam" id="PF00429">
    <property type="entry name" value="TLV_coat"/>
    <property type="match status" value="1"/>
</dbReference>
<dbReference type="InterPro" id="IPR001584">
    <property type="entry name" value="Integrase_cat-core"/>
</dbReference>
<dbReference type="CDD" id="cd09851">
    <property type="entry name" value="HTLV-1-like_HR1-HR2"/>
    <property type="match status" value="1"/>
</dbReference>
<accession>A0A3M0IKW7</accession>
<keyword evidence="6 12" id="KW-0863">Zinc-finger</keyword>
<evidence type="ECO:0000256" key="14">
    <source>
        <dbReference type="SAM" id="Phobius"/>
    </source>
</evidence>
<sequence length="1415" mass="157358">MLMGIGGFVLGFVFLVLGLSFYLCKKRFARAAGSKNNIQKWGNEFGEVSEQDDVEIVVANIVNPAPFLSGSTGEPVIHECLETIEATYSSRQDLKDTPLEDAETCLLMEAAMSSVEEDMLELEDAVIVAALTSLSKAYGLVLRDTSSAPVSVAESDILSVGSAFGCANSICASRQSLGSGRMEEEEKPRRCRTRRGCKPSAGSCEEQRPPLCQEGGRRSSQSSELVEKPHGGEKPHKCLECGQGFSRRSRLIEHKRIHTGERPYECGECGKSFSQSSSLIKHKRIHTGEKPFECGECGNSFRQKGDLIRHQVIHTGERPYECDECGMSFSQKGALMEHQRIHTGEQPYECVECGKSFRQSSSLRKHQRIHTGEQPYECVECGKSFSQSSGLRKHQRIHTGEKPYHCGECGKSFIQRFHLIQHQRIHTGEKPYECGECGKSFRNSYNLIQHQVIHTGEGLYTCLECGKGFGYSSDLRKHQRIHTGERPYECPECGKRFHTSSHLLVHQRSHTEERPFRCPDCGKGFKHNSHLTVHRRIHTGERPYECPECGKSFSDSSILIDRKLQKGHVEPSTSPWNTPVFVIPKRSSEGFRLLHDLREVNKKIQPMGPVQTSLPMNSVIPKGQPCAVLDIKDCFFSIPLHDEDKEQFAFSIVFPNSQRPNLRFQWRVLPQGMVNSPTICQITVDRALEPVRRSDPTVTIVQHMDDILIAAPSASQVDQAVSTASETLEKNGFEIARVECLGNLIMKGRKLALKHLGTEPTKIYLPFRKHLSVQSTTISEHLAMALAGFGGETRYAAKPPWTQLLAIIDIDLPPKIVDQPQPGPTIFTDASSLTSTAAAVWQLGEQWQCIKTTDPTLSVQQLEAAAIVLVCGLFPEEHLNIVTDSIFVARLCLAMSGPGVAVSTVAVMLEEALFSQKGTISVIHVNSHNPVKGFFQIGNDKADAAAKGLWTLRDARQLHESLHIGAKALAKKCGVSTADVKPVVATCPHCQKSPLWSSGVNPRGLKASEIWQTDFTLCQLLKPRAWLAVTVDTYSRVIVATQHLKTDSKATIQHWLTTMAWLGIPKQIKTDNGPNFVSKSSQAFVAKWGITLVHGIPYNSTGQAIVERANQTLKAKLEVLAKTEGFTSSIPSGDQARILATALLALIQFPRGDETNSLTQKHWATRALEEGPHVVVKNELGEWEQSWRLVLTGRGYAAVKTDVLIVPRVLYHQEEEMYRFLEETIQLHKREVMAGITIAMLLGLGAAGTATGVSALVTQHQRLSQLQMTIDEDLLRIEKSISSLEESISSLSEVVLQNRRGLDLLLMQQGGLCAALREECCFYADHTGVVRDSMGELRERLAQRKREREAQRGWFESWFNQSPWLATLVSTLIGPLTMILLTLIFGPCILNKLVSFVRSRLEKVNILFVERLQLP</sequence>
<dbReference type="InterPro" id="IPR018154">
    <property type="entry name" value="TLV/ENV_coat_polyprotein"/>
</dbReference>
<dbReference type="InterPro" id="IPR013087">
    <property type="entry name" value="Znf_C2H2_type"/>
</dbReference>
<keyword evidence="14" id="KW-1133">Transmembrane helix</keyword>
<evidence type="ECO:0000313" key="21">
    <source>
        <dbReference type="Proteomes" id="UP000269221"/>
    </source>
</evidence>
<proteinExistence type="inferred from homology"/>
<dbReference type="Gene3D" id="3.10.10.10">
    <property type="entry name" value="HIV Type 1 Reverse Transcriptase, subunit A, domain 1"/>
    <property type="match status" value="1"/>
</dbReference>
<dbReference type="InterPro" id="IPR000477">
    <property type="entry name" value="RT_dom"/>
</dbReference>
<dbReference type="FunFam" id="3.30.160.60:FF:000176">
    <property type="entry name" value="zinc finger protein 70"/>
    <property type="match status" value="1"/>
</dbReference>
<feature type="domain" description="C2H2-type" evidence="15">
    <location>
        <begin position="432"/>
        <end position="459"/>
    </location>
</feature>
<dbReference type="Gene3D" id="1.10.10.200">
    <property type="match status" value="1"/>
</dbReference>
<feature type="domain" description="C2H2-type" evidence="15">
    <location>
        <begin position="376"/>
        <end position="403"/>
    </location>
</feature>
<dbReference type="Proteomes" id="UP000269221">
    <property type="component" value="Unassembled WGS sequence"/>
</dbReference>
<keyword evidence="7" id="KW-0862">Zinc</keyword>
<dbReference type="SMART" id="SM00355">
    <property type="entry name" value="ZnF_C2H2"/>
    <property type="match status" value="12"/>
</dbReference>
<dbReference type="SUPFAM" id="SSF53098">
    <property type="entry name" value="Ribonuclease H-like"/>
    <property type="match status" value="1"/>
</dbReference>